<dbReference type="Proteomes" id="UP000034407">
    <property type="component" value="Unassembled WGS sequence"/>
</dbReference>
<feature type="transmembrane region" description="Helical" evidence="3">
    <location>
        <begin position="55"/>
        <end position="73"/>
    </location>
</feature>
<feature type="transmembrane region" description="Helical" evidence="3">
    <location>
        <begin position="110"/>
        <end position="131"/>
    </location>
</feature>
<keyword evidence="2" id="KW-1003">Cell membrane</keyword>
<dbReference type="PIRSF" id="PIRSF016661">
    <property type="entry name" value="BioY"/>
    <property type="match status" value="1"/>
</dbReference>
<gene>
    <name evidence="4" type="ORF">VN21_12985</name>
</gene>
<dbReference type="OrthoDB" id="9803495at2"/>
<dbReference type="PANTHER" id="PTHR34295:SF1">
    <property type="entry name" value="BIOTIN TRANSPORTER BIOY"/>
    <property type="match status" value="1"/>
</dbReference>
<keyword evidence="2 3" id="KW-0472">Membrane</keyword>
<reference evidence="4 5" key="1">
    <citation type="submission" date="2015-04" db="EMBL/GenBank/DDBJ databases">
        <title>Microcin producing Clostridium sp. JC272T.</title>
        <authorList>
            <person name="Jyothsna T."/>
            <person name="Sasikala C."/>
            <person name="Ramana C."/>
        </authorList>
    </citation>
    <scope>NUCLEOTIDE SEQUENCE [LARGE SCALE GENOMIC DNA]</scope>
    <source>
        <strain evidence="4 5">JC272</strain>
    </source>
</reference>
<evidence type="ECO:0000313" key="4">
    <source>
        <dbReference type="EMBL" id="KKY00672.1"/>
    </source>
</evidence>
<evidence type="ECO:0000256" key="1">
    <source>
        <dbReference type="ARBA" id="ARBA00010692"/>
    </source>
</evidence>
<name>A0A0M3DH16_9FIRM</name>
<dbReference type="GO" id="GO:0005886">
    <property type="term" value="C:plasma membrane"/>
    <property type="evidence" value="ECO:0007669"/>
    <property type="project" value="UniProtKB-SubCell"/>
</dbReference>
<dbReference type="InterPro" id="IPR003784">
    <property type="entry name" value="BioY"/>
</dbReference>
<organism evidence="4 5">
    <name type="scientific">Paraclostridium benzoelyticum</name>
    <dbReference type="NCBI Taxonomy" id="1629550"/>
    <lineage>
        <taxon>Bacteria</taxon>
        <taxon>Bacillati</taxon>
        <taxon>Bacillota</taxon>
        <taxon>Clostridia</taxon>
        <taxon>Peptostreptococcales</taxon>
        <taxon>Peptostreptococcaceae</taxon>
        <taxon>Paraclostridium</taxon>
    </lineage>
</organism>
<comment type="similarity">
    <text evidence="1 2">Belongs to the BioY family.</text>
</comment>
<dbReference type="AlphaFoldDB" id="A0A0M3DH16"/>
<protein>
    <recommendedName>
        <fullName evidence="2">Biotin transporter</fullName>
    </recommendedName>
</protein>
<evidence type="ECO:0000313" key="5">
    <source>
        <dbReference type="Proteomes" id="UP000034407"/>
    </source>
</evidence>
<sequence>MKLNTKELIICAMFASITAILAQIAIPLPFSTVPLTMQVFAVTISGVILGSKKGFVTQVIYILLGAIGVPVFAQMSGGAGILFGYTGGFIMAFPLMALLIGYISDKYDAILPIMIAMIIALAINYTIGTLWYSFIAGVGFMEGFMVCVVPFILVDLIKVALATTIGINVKKRIKREVFSC</sequence>
<keyword evidence="5" id="KW-1185">Reference proteome</keyword>
<dbReference type="GO" id="GO:0015225">
    <property type="term" value="F:biotin transmembrane transporter activity"/>
    <property type="evidence" value="ECO:0007669"/>
    <property type="project" value="UniProtKB-UniRule"/>
</dbReference>
<comment type="caution">
    <text evidence="4">The sequence shown here is derived from an EMBL/GenBank/DDBJ whole genome shotgun (WGS) entry which is preliminary data.</text>
</comment>
<dbReference type="PANTHER" id="PTHR34295">
    <property type="entry name" value="BIOTIN TRANSPORTER BIOY"/>
    <property type="match status" value="1"/>
</dbReference>
<keyword evidence="3" id="KW-0812">Transmembrane</keyword>
<dbReference type="Pfam" id="PF02632">
    <property type="entry name" value="BioY"/>
    <property type="match status" value="1"/>
</dbReference>
<feature type="transmembrane region" description="Helical" evidence="3">
    <location>
        <begin position="79"/>
        <end position="103"/>
    </location>
</feature>
<evidence type="ECO:0000256" key="2">
    <source>
        <dbReference type="PIRNR" id="PIRNR016661"/>
    </source>
</evidence>
<feature type="transmembrane region" description="Helical" evidence="3">
    <location>
        <begin position="143"/>
        <end position="167"/>
    </location>
</feature>
<feature type="transmembrane region" description="Helical" evidence="3">
    <location>
        <begin position="32"/>
        <end position="50"/>
    </location>
</feature>
<accession>A0A0M3DH16</accession>
<keyword evidence="2" id="KW-0813">Transport</keyword>
<dbReference type="Gene3D" id="1.10.1760.20">
    <property type="match status" value="1"/>
</dbReference>
<evidence type="ECO:0000256" key="3">
    <source>
        <dbReference type="SAM" id="Phobius"/>
    </source>
</evidence>
<comment type="subcellular location">
    <subcellularLocation>
        <location evidence="2">Cell membrane</location>
        <topology evidence="2">Multi-pass membrane protein</topology>
    </subcellularLocation>
</comment>
<dbReference type="EMBL" id="LBBT01000252">
    <property type="protein sequence ID" value="KKY00672.1"/>
    <property type="molecule type" value="Genomic_DNA"/>
</dbReference>
<proteinExistence type="inferred from homology"/>
<dbReference type="RefSeq" id="WP_046823620.1">
    <property type="nucleotide sequence ID" value="NZ_LBBT01000252.1"/>
</dbReference>
<feature type="transmembrane region" description="Helical" evidence="3">
    <location>
        <begin position="7"/>
        <end position="26"/>
    </location>
</feature>
<keyword evidence="3" id="KW-1133">Transmembrane helix</keyword>
<dbReference type="PATRIC" id="fig|1629550.3.peg.2041"/>